<dbReference type="Gene3D" id="3.40.50.1110">
    <property type="entry name" value="SGNH hydrolase"/>
    <property type="match status" value="1"/>
</dbReference>
<dbReference type="SUPFAM" id="SSF52266">
    <property type="entry name" value="SGNH hydrolase"/>
    <property type="match status" value="1"/>
</dbReference>
<organism evidence="4 5">
    <name type="scientific">Flavisolibacter ginsenosidimutans</name>
    <dbReference type="NCBI Taxonomy" id="661481"/>
    <lineage>
        <taxon>Bacteria</taxon>
        <taxon>Pseudomonadati</taxon>
        <taxon>Bacteroidota</taxon>
        <taxon>Chitinophagia</taxon>
        <taxon>Chitinophagales</taxon>
        <taxon>Chitinophagaceae</taxon>
        <taxon>Flavisolibacter</taxon>
    </lineage>
</organism>
<evidence type="ECO:0000313" key="4">
    <source>
        <dbReference type="EMBL" id="QEC56311.1"/>
    </source>
</evidence>
<keyword evidence="5" id="KW-1185">Reference proteome</keyword>
<proteinExistence type="predicted"/>
<dbReference type="GO" id="GO:0001681">
    <property type="term" value="F:sialate O-acetylesterase activity"/>
    <property type="evidence" value="ECO:0007669"/>
    <property type="project" value="InterPro"/>
</dbReference>
<protein>
    <submittedName>
        <fullName evidence="4">Sialate O-acetylesterase</fullName>
    </submittedName>
</protein>
<dbReference type="KEGG" id="fgg:FSB75_10540"/>
<dbReference type="InterPro" id="IPR036514">
    <property type="entry name" value="SGNH_hydro_sf"/>
</dbReference>
<keyword evidence="2" id="KW-0732">Signal</keyword>
<dbReference type="Pfam" id="PF03629">
    <property type="entry name" value="SASA"/>
    <property type="match status" value="1"/>
</dbReference>
<dbReference type="PANTHER" id="PTHR22901:SF0">
    <property type="entry name" value="SIALATE O-ACETYLESTERASE"/>
    <property type="match status" value="1"/>
</dbReference>
<dbReference type="Proteomes" id="UP000321204">
    <property type="component" value="Chromosome"/>
</dbReference>
<dbReference type="InterPro" id="IPR039329">
    <property type="entry name" value="SIAE"/>
</dbReference>
<dbReference type="InterPro" id="IPR005181">
    <property type="entry name" value="SASA"/>
</dbReference>
<feature type="signal peptide" evidence="2">
    <location>
        <begin position="1"/>
        <end position="25"/>
    </location>
</feature>
<dbReference type="AlphaFoldDB" id="A0A5B8UI23"/>
<keyword evidence="1" id="KW-0378">Hydrolase</keyword>
<sequence>MMIKKFTGRFFLLLATMFFYGASNAAVKLPALFADHMVLQQKTKAPIWGWGSPGEEISVEASWQESKIHTKVAASGDWKIELATPTAGGPYKIKISGENLIELDDVWIGEVWLCSGQSNMTFPLKYSDSAKGEIAKADFPSIRYFGVQQQFGPEPFRDCKGQWQITSPQTAASFSAVAYYFARKLCNDLKVPVGIVCSGWSGTPAEAWTPKEVLQADDSLHYFLQRWKEIPQKVGADSVKYHLAVQQWEEQKKSGNNNLPKPDEPRNYYYYSKPWCEPGALFNGMIQPLIPFCFKGVLWYQGESNVSENNLYQNLFKALIKSWRKQWNDEDLPFYFVQIAPFGYSDLGAAAKLRQAQYNVMKTVAHTAMAITVDVGNMNNIHFTHKKEVGERLALIAQAKSYGFKNSVYKGPECFAVSKVGHGLLVSFDQTLFTIDDKKPQGFEIGYKDSKTNSLLFVPAEATIQNHQVKVWNNNVKDPLVVRYAWLEISNANLKNSSGLPAFPFQQSVEMHKSKTKSSR</sequence>
<reference evidence="4 5" key="1">
    <citation type="journal article" date="2015" name="Int. J. Syst. Evol. Microbiol.">
        <title>Flavisolibacter ginsenosidimutans sp. nov., with ginsenoside-converting activity isolated from soil used for cultivating ginseng.</title>
        <authorList>
            <person name="Zhao Y."/>
            <person name="Liu Q."/>
            <person name="Kang M.S."/>
            <person name="Jin F."/>
            <person name="Yu H."/>
            <person name="Im W.T."/>
        </authorList>
    </citation>
    <scope>NUCLEOTIDE SEQUENCE [LARGE SCALE GENOMIC DNA]</scope>
    <source>
        <strain evidence="4 5">Gsoil 636</strain>
    </source>
</reference>
<gene>
    <name evidence="4" type="ORF">FSB75_10540</name>
</gene>
<evidence type="ECO:0000256" key="2">
    <source>
        <dbReference type="SAM" id="SignalP"/>
    </source>
</evidence>
<dbReference type="EMBL" id="CP042433">
    <property type="protein sequence ID" value="QEC56311.1"/>
    <property type="molecule type" value="Genomic_DNA"/>
</dbReference>
<dbReference type="PANTHER" id="PTHR22901">
    <property type="entry name" value="SIALATE O-ACETYLESTERASE"/>
    <property type="match status" value="1"/>
</dbReference>
<name>A0A5B8UI23_9BACT</name>
<evidence type="ECO:0000259" key="3">
    <source>
        <dbReference type="Pfam" id="PF03629"/>
    </source>
</evidence>
<feature type="chain" id="PRO_5022694424" evidence="2">
    <location>
        <begin position="26"/>
        <end position="520"/>
    </location>
</feature>
<dbReference type="RefSeq" id="WP_146786770.1">
    <property type="nucleotide sequence ID" value="NZ_BAABIO010000001.1"/>
</dbReference>
<evidence type="ECO:0000256" key="1">
    <source>
        <dbReference type="ARBA" id="ARBA00022801"/>
    </source>
</evidence>
<evidence type="ECO:0000313" key="5">
    <source>
        <dbReference type="Proteomes" id="UP000321204"/>
    </source>
</evidence>
<accession>A0A5B8UI23</accession>
<dbReference type="OrthoDB" id="9816001at2"/>
<dbReference type="GO" id="GO:0005975">
    <property type="term" value="P:carbohydrate metabolic process"/>
    <property type="evidence" value="ECO:0007669"/>
    <property type="project" value="TreeGrafter"/>
</dbReference>
<feature type="domain" description="Sialate O-acetylesterase" evidence="3">
    <location>
        <begin position="294"/>
        <end position="394"/>
    </location>
</feature>